<proteinExistence type="predicted"/>
<comment type="caution">
    <text evidence="1">The sequence shown here is derived from an EMBL/GenBank/DDBJ whole genome shotgun (WGS) entry which is preliminary data.</text>
</comment>
<accession>A0AAD6GEP4</accession>
<evidence type="ECO:0000313" key="2">
    <source>
        <dbReference type="Proteomes" id="UP001220324"/>
    </source>
</evidence>
<name>A0AAD6GEP4_9EURO</name>
<evidence type="ECO:0000313" key="1">
    <source>
        <dbReference type="EMBL" id="KAJ5541547.1"/>
    </source>
</evidence>
<keyword evidence="2" id="KW-1185">Reference proteome</keyword>
<sequence>MGESFFVEKVDVVHKISPPPYWSMDPEELDNEIEWVPQGSQGHKIGVVYRLGECVPVMCNLNGSEVIFTAGGNFYEHDFITFDTFKIIFPETLEDIVAVMKEQGYKTLKFKLLPLYGKRTVPT</sequence>
<gene>
    <name evidence="1" type="ORF">N7494_006623</name>
</gene>
<dbReference type="Proteomes" id="UP001220324">
    <property type="component" value="Unassembled WGS sequence"/>
</dbReference>
<dbReference type="AlphaFoldDB" id="A0AAD6GEP4"/>
<protein>
    <submittedName>
        <fullName evidence="1">Uncharacterized protein</fullName>
    </submittedName>
</protein>
<organism evidence="1 2">
    <name type="scientific">Penicillium frequentans</name>
    <dbReference type="NCBI Taxonomy" id="3151616"/>
    <lineage>
        <taxon>Eukaryota</taxon>
        <taxon>Fungi</taxon>
        <taxon>Dikarya</taxon>
        <taxon>Ascomycota</taxon>
        <taxon>Pezizomycotina</taxon>
        <taxon>Eurotiomycetes</taxon>
        <taxon>Eurotiomycetidae</taxon>
        <taxon>Eurotiales</taxon>
        <taxon>Aspergillaceae</taxon>
        <taxon>Penicillium</taxon>
    </lineage>
</organism>
<reference evidence="1 2" key="1">
    <citation type="journal article" date="2023" name="IMA Fungus">
        <title>Comparative genomic study of the Penicillium genus elucidates a diverse pangenome and 15 lateral gene transfer events.</title>
        <authorList>
            <person name="Petersen C."/>
            <person name="Sorensen T."/>
            <person name="Nielsen M.R."/>
            <person name="Sondergaard T.E."/>
            <person name="Sorensen J.L."/>
            <person name="Fitzpatrick D.A."/>
            <person name="Frisvad J.C."/>
            <person name="Nielsen K.L."/>
        </authorList>
    </citation>
    <scope>NUCLEOTIDE SEQUENCE [LARGE SCALE GENOMIC DNA]</scope>
    <source>
        <strain evidence="1 2">IBT 35679</strain>
    </source>
</reference>
<dbReference type="EMBL" id="JAQIZZ010000005">
    <property type="protein sequence ID" value="KAJ5541547.1"/>
    <property type="molecule type" value="Genomic_DNA"/>
</dbReference>